<feature type="transmembrane region" description="Helical" evidence="3">
    <location>
        <begin position="419"/>
        <end position="438"/>
    </location>
</feature>
<comment type="subcellular location">
    <subcellularLocation>
        <location evidence="1">Membrane</location>
        <topology evidence="1">Multi-pass membrane protein</topology>
    </subcellularLocation>
</comment>
<evidence type="ECO:0000313" key="6">
    <source>
        <dbReference type="Proteomes" id="UP001217089"/>
    </source>
</evidence>
<feature type="transmembrane region" description="Helical" evidence="3">
    <location>
        <begin position="384"/>
        <end position="407"/>
    </location>
</feature>
<feature type="compositionally biased region" description="Basic and acidic residues" evidence="2">
    <location>
        <begin position="18"/>
        <end position="36"/>
    </location>
</feature>
<feature type="transmembrane region" description="Helical" evidence="3">
    <location>
        <begin position="198"/>
        <end position="218"/>
    </location>
</feature>
<feature type="transmembrane region" description="Helical" evidence="3">
    <location>
        <begin position="224"/>
        <end position="248"/>
    </location>
</feature>
<evidence type="ECO:0000313" key="5">
    <source>
        <dbReference type="EMBL" id="KAJ8321166.1"/>
    </source>
</evidence>
<dbReference type="Proteomes" id="UP001217089">
    <property type="component" value="Unassembled WGS sequence"/>
</dbReference>
<name>A0ABQ9FWQ4_TEGGR</name>
<dbReference type="Pfam" id="PF07690">
    <property type="entry name" value="MFS_1"/>
    <property type="match status" value="1"/>
</dbReference>
<feature type="transmembrane region" description="Helical" evidence="3">
    <location>
        <begin position="351"/>
        <end position="372"/>
    </location>
</feature>
<dbReference type="InterPro" id="IPR050327">
    <property type="entry name" value="Proton-linked_MCT"/>
</dbReference>
<feature type="transmembrane region" description="Helical" evidence="3">
    <location>
        <begin position="450"/>
        <end position="472"/>
    </location>
</feature>
<organism evidence="5 6">
    <name type="scientific">Tegillarca granosa</name>
    <name type="common">Malaysian cockle</name>
    <name type="synonym">Anadara granosa</name>
    <dbReference type="NCBI Taxonomy" id="220873"/>
    <lineage>
        <taxon>Eukaryota</taxon>
        <taxon>Metazoa</taxon>
        <taxon>Spiralia</taxon>
        <taxon>Lophotrochozoa</taxon>
        <taxon>Mollusca</taxon>
        <taxon>Bivalvia</taxon>
        <taxon>Autobranchia</taxon>
        <taxon>Pteriomorphia</taxon>
        <taxon>Arcoida</taxon>
        <taxon>Arcoidea</taxon>
        <taxon>Arcidae</taxon>
        <taxon>Tegillarca</taxon>
    </lineage>
</organism>
<dbReference type="PANTHER" id="PTHR11360:SF284">
    <property type="entry name" value="EG:103B4.3 PROTEIN-RELATED"/>
    <property type="match status" value="1"/>
</dbReference>
<gene>
    <name evidence="5" type="ORF">KUTeg_001291</name>
</gene>
<feature type="region of interest" description="Disordered" evidence="2">
    <location>
        <begin position="1"/>
        <end position="36"/>
    </location>
</feature>
<dbReference type="PANTHER" id="PTHR11360">
    <property type="entry name" value="MONOCARBOXYLATE TRANSPORTER"/>
    <property type="match status" value="1"/>
</dbReference>
<dbReference type="EMBL" id="JARBDR010000135">
    <property type="protein sequence ID" value="KAJ8321166.1"/>
    <property type="molecule type" value="Genomic_DNA"/>
</dbReference>
<feature type="compositionally biased region" description="Basic and acidic residues" evidence="2">
    <location>
        <begin position="1"/>
        <end position="11"/>
    </location>
</feature>
<evidence type="ECO:0000256" key="3">
    <source>
        <dbReference type="SAM" id="Phobius"/>
    </source>
</evidence>
<reference evidence="5 6" key="1">
    <citation type="submission" date="2022-12" db="EMBL/GenBank/DDBJ databases">
        <title>Chromosome-level genome of Tegillarca granosa.</title>
        <authorList>
            <person name="Kim J."/>
        </authorList>
    </citation>
    <scope>NUCLEOTIDE SEQUENCE [LARGE SCALE GENOMIC DNA]</scope>
    <source>
        <strain evidence="5">Teg-2019</strain>
        <tissue evidence="5">Adductor muscle</tissue>
    </source>
</reference>
<dbReference type="InterPro" id="IPR011701">
    <property type="entry name" value="MFS"/>
</dbReference>
<feature type="transmembrane region" description="Helical" evidence="3">
    <location>
        <begin position="479"/>
        <end position="497"/>
    </location>
</feature>
<evidence type="ECO:0000259" key="4">
    <source>
        <dbReference type="PROSITE" id="PS50850"/>
    </source>
</evidence>
<evidence type="ECO:0000256" key="1">
    <source>
        <dbReference type="ARBA" id="ARBA00004141"/>
    </source>
</evidence>
<feature type="domain" description="Major facilitator superfamily (MFS) profile" evidence="4">
    <location>
        <begin position="75"/>
        <end position="499"/>
    </location>
</feature>
<comment type="caution">
    <text evidence="5">The sequence shown here is derived from an EMBL/GenBank/DDBJ whole genome shotgun (WGS) entry which is preliminary data.</text>
</comment>
<accession>A0ABQ9FWQ4</accession>
<protein>
    <recommendedName>
        <fullName evidence="4">Major facilitator superfamily (MFS) profile domain-containing protein</fullName>
    </recommendedName>
</protein>
<evidence type="ECO:0000256" key="2">
    <source>
        <dbReference type="SAM" id="MobiDB-lite"/>
    </source>
</evidence>
<keyword evidence="3" id="KW-0812">Transmembrane</keyword>
<dbReference type="InterPro" id="IPR036259">
    <property type="entry name" value="MFS_trans_sf"/>
</dbReference>
<dbReference type="PROSITE" id="PS50850">
    <property type="entry name" value="MFS"/>
    <property type="match status" value="1"/>
</dbReference>
<feature type="transmembrane region" description="Helical" evidence="3">
    <location>
        <begin position="71"/>
        <end position="89"/>
    </location>
</feature>
<keyword evidence="3" id="KW-1133">Transmembrane helix</keyword>
<dbReference type="SUPFAM" id="SSF103473">
    <property type="entry name" value="MFS general substrate transporter"/>
    <property type="match status" value="1"/>
</dbReference>
<keyword evidence="6" id="KW-1185">Reference proteome</keyword>
<feature type="transmembrane region" description="Helical" evidence="3">
    <location>
        <begin position="104"/>
        <end position="124"/>
    </location>
</feature>
<dbReference type="CDD" id="cd17352">
    <property type="entry name" value="MFS_MCT_SLC16"/>
    <property type="match status" value="1"/>
</dbReference>
<dbReference type="InterPro" id="IPR020846">
    <property type="entry name" value="MFS_dom"/>
</dbReference>
<sequence length="499" mass="54836">MSNEGRVRGDLQSETDEANERFLVKDNDEVETSDEHKLHDVSEVEIEIDYKQGRIDIETDFREQSGPDGGWGWFIVIGCTITLIITGGMERSAGVLFLKFDERFGRSAAVTAWVTSLSTVIDMMSGPLTSTLSNRFSARSVVITGSLLSAISILSSGFTPNLEFVFFSYGVLAGFGRSCMSVPAMVLVGLYFNKRRGLAVGLSTSGIGLGAFIIPPLVDMFFLIYGFTGAFILMAGVVLQVTICGALYRPLHVQLRLMNYDRKKILRGKDKKYVPAATDETDNTEQQIKHSSYEFVSGLELTQPTNNDGSTKRADTTVSKIYKYIKRKSITLIRPPKEKLIDLSLLRQYRFLMLCLAIMLFYLAFLTTNVFIPAYAKEQGLNDIQAASQLSFTGMLGTISRIASGIILDVKHIKPYRIVVYNGLMNLTSVSCVLIPRLSTFTQLSVSSAVYGVFTGSFLSQNSLVVIDVLGLDKLSTSYGIIMCFQGIGALCGPSIAGK</sequence>
<proteinExistence type="predicted"/>
<feature type="transmembrane region" description="Helical" evidence="3">
    <location>
        <begin position="164"/>
        <end position="191"/>
    </location>
</feature>
<keyword evidence="3" id="KW-0472">Membrane</keyword>
<dbReference type="Gene3D" id="1.20.1250.20">
    <property type="entry name" value="MFS general substrate transporter like domains"/>
    <property type="match status" value="1"/>
</dbReference>
<feature type="transmembrane region" description="Helical" evidence="3">
    <location>
        <begin position="136"/>
        <end position="158"/>
    </location>
</feature>